<dbReference type="FunFam" id="3.40.980.10:FF:000004">
    <property type="entry name" value="Molybdopterin molybdenumtransferase"/>
    <property type="match status" value="1"/>
</dbReference>
<name>A0A5B8U3U4_9ACTN</name>
<dbReference type="KEGG" id="bsol:FSW04_08850"/>
<evidence type="ECO:0000256" key="8">
    <source>
        <dbReference type="ARBA" id="ARBA00022842"/>
    </source>
</evidence>
<dbReference type="InterPro" id="IPR008284">
    <property type="entry name" value="MoCF_biosynth_CS"/>
</dbReference>
<dbReference type="AlphaFoldDB" id="A0A5B8U3U4"/>
<evidence type="ECO:0000256" key="7">
    <source>
        <dbReference type="ARBA" id="ARBA00022723"/>
    </source>
</evidence>
<evidence type="ECO:0000256" key="3">
    <source>
        <dbReference type="ARBA" id="ARBA00005046"/>
    </source>
</evidence>
<dbReference type="Gene3D" id="3.40.980.10">
    <property type="entry name" value="MoaB/Mog-like domain"/>
    <property type="match status" value="1"/>
</dbReference>
<dbReference type="NCBIfam" id="NF045515">
    <property type="entry name" value="Glp_gephyrin"/>
    <property type="match status" value="1"/>
</dbReference>
<dbReference type="InterPro" id="IPR036135">
    <property type="entry name" value="MoeA_linker/N_sf"/>
</dbReference>
<dbReference type="SUPFAM" id="SSF63867">
    <property type="entry name" value="MoeA C-terminal domain-like"/>
    <property type="match status" value="1"/>
</dbReference>
<gene>
    <name evidence="14" type="ORF">FSW04_08850</name>
</gene>
<dbReference type="Gene3D" id="2.40.340.10">
    <property type="entry name" value="MoeA, C-terminal, domain IV"/>
    <property type="match status" value="1"/>
</dbReference>
<dbReference type="GO" id="GO:0061599">
    <property type="term" value="F:molybdopterin molybdotransferase activity"/>
    <property type="evidence" value="ECO:0007669"/>
    <property type="project" value="UniProtKB-UniRule"/>
</dbReference>
<dbReference type="InterPro" id="IPR038987">
    <property type="entry name" value="MoeA-like"/>
</dbReference>
<dbReference type="GO" id="GO:0005829">
    <property type="term" value="C:cytosol"/>
    <property type="evidence" value="ECO:0007669"/>
    <property type="project" value="TreeGrafter"/>
</dbReference>
<dbReference type="SUPFAM" id="SSF63882">
    <property type="entry name" value="MoeA N-terminal region -like"/>
    <property type="match status" value="1"/>
</dbReference>
<dbReference type="Gene3D" id="2.170.190.11">
    <property type="entry name" value="Molybdopterin biosynthesis moea protein, domain 3"/>
    <property type="match status" value="1"/>
</dbReference>
<dbReference type="Pfam" id="PF03454">
    <property type="entry name" value="MoeA_C"/>
    <property type="match status" value="1"/>
</dbReference>
<accession>A0A5B8U3U4</accession>
<dbReference type="Proteomes" id="UP000321805">
    <property type="component" value="Chromosome"/>
</dbReference>
<evidence type="ECO:0000313" key="14">
    <source>
        <dbReference type="EMBL" id="QEC47670.1"/>
    </source>
</evidence>
<keyword evidence="8 11" id="KW-0460">Magnesium</keyword>
<protein>
    <recommendedName>
        <fullName evidence="11">Molybdopterin molybdenumtransferase</fullName>
        <ecNumber evidence="11">2.10.1.1</ecNumber>
    </recommendedName>
</protein>
<feature type="region of interest" description="Disordered" evidence="12">
    <location>
        <begin position="1"/>
        <end position="59"/>
    </location>
</feature>
<dbReference type="InterPro" id="IPR005111">
    <property type="entry name" value="MoeA_C_domain_IV"/>
</dbReference>
<comment type="function">
    <text evidence="2 11">Catalyzes the insertion of molybdate into adenylated molybdopterin with the concomitant release of AMP.</text>
</comment>
<sequence length="455" mass="46568">MPWRSRQGRRSARRRRGAAGDRGVQLHPWSAHLGSRTRRVGPARTTSWSVGEGRRRTRENASVPLLPSIDEARAILLAAVTPLPTTDIAVTDALDLVLAEDVVAAHDVPVFANSAMDGFATRAAAAGSHLRVAGESRAGAPYPGTVAEGEAVRISTGAALPAGADGVLQLELVDDDGDAIVLGEAVTPGRNVRDAGSDLTAGTVVLRSGTRVGPAELGVAIGAGRAAVRCAQRPRVAIVTTGDELVTAGDALVPGQIHDTNGPTLAALAHRCGAEVAGVGHVGDDLEATRGVIAQALEAADLVVLAGGVSVGRHDHVKPALSDLGVRELLWRVALRPGKPTWMGERDGTLVLGLPGNPVSAYVTFLLFARPALAALQGGDPTVPRTTAALGTAVPRHPDRDECVRVRAAADGTVHPTGPQGSHVLSSLVGATALAIVPRGEGELSAGSEVVLEPV</sequence>
<dbReference type="Pfam" id="PF00994">
    <property type="entry name" value="MoCF_biosynth"/>
    <property type="match status" value="1"/>
</dbReference>
<evidence type="ECO:0000256" key="1">
    <source>
        <dbReference type="ARBA" id="ARBA00001946"/>
    </source>
</evidence>
<evidence type="ECO:0000313" key="15">
    <source>
        <dbReference type="Proteomes" id="UP000321805"/>
    </source>
</evidence>
<dbReference type="GO" id="GO:0006777">
    <property type="term" value="P:Mo-molybdopterin cofactor biosynthetic process"/>
    <property type="evidence" value="ECO:0007669"/>
    <property type="project" value="UniProtKB-UniRule"/>
</dbReference>
<dbReference type="UniPathway" id="UPA00344"/>
<feature type="compositionally biased region" description="Basic residues" evidence="12">
    <location>
        <begin position="1"/>
        <end position="17"/>
    </location>
</feature>
<keyword evidence="9 11" id="KW-0501">Molybdenum cofactor biosynthesis</keyword>
<proteinExistence type="inferred from homology"/>
<keyword evidence="6 11" id="KW-0808">Transferase</keyword>
<dbReference type="EC" id="2.10.1.1" evidence="11"/>
<organism evidence="14 15">
    <name type="scientific">Baekduia soli</name>
    <dbReference type="NCBI Taxonomy" id="496014"/>
    <lineage>
        <taxon>Bacteria</taxon>
        <taxon>Bacillati</taxon>
        <taxon>Actinomycetota</taxon>
        <taxon>Thermoleophilia</taxon>
        <taxon>Solirubrobacterales</taxon>
        <taxon>Baekduiaceae</taxon>
        <taxon>Baekduia</taxon>
    </lineage>
</organism>
<dbReference type="PANTHER" id="PTHR10192">
    <property type="entry name" value="MOLYBDOPTERIN BIOSYNTHESIS PROTEIN"/>
    <property type="match status" value="1"/>
</dbReference>
<feature type="domain" description="MoaB/Mog" evidence="13">
    <location>
        <begin position="237"/>
        <end position="375"/>
    </location>
</feature>
<dbReference type="InterPro" id="IPR001453">
    <property type="entry name" value="MoaB/Mog_dom"/>
</dbReference>
<dbReference type="EMBL" id="CP042430">
    <property type="protein sequence ID" value="QEC47670.1"/>
    <property type="molecule type" value="Genomic_DNA"/>
</dbReference>
<keyword evidence="15" id="KW-1185">Reference proteome</keyword>
<dbReference type="CDD" id="cd00887">
    <property type="entry name" value="MoeA"/>
    <property type="match status" value="1"/>
</dbReference>
<evidence type="ECO:0000256" key="10">
    <source>
        <dbReference type="ARBA" id="ARBA00047317"/>
    </source>
</evidence>
<evidence type="ECO:0000256" key="12">
    <source>
        <dbReference type="SAM" id="MobiDB-lite"/>
    </source>
</evidence>
<comment type="pathway">
    <text evidence="3 11">Cofactor biosynthesis; molybdopterin biosynthesis.</text>
</comment>
<evidence type="ECO:0000256" key="5">
    <source>
        <dbReference type="ARBA" id="ARBA00022505"/>
    </source>
</evidence>
<dbReference type="SUPFAM" id="SSF53218">
    <property type="entry name" value="Molybdenum cofactor biosynthesis proteins"/>
    <property type="match status" value="1"/>
</dbReference>
<keyword evidence="7 11" id="KW-0479">Metal-binding</keyword>
<evidence type="ECO:0000256" key="4">
    <source>
        <dbReference type="ARBA" id="ARBA00010763"/>
    </source>
</evidence>
<dbReference type="InterPro" id="IPR005110">
    <property type="entry name" value="MoeA_linker/N"/>
</dbReference>
<evidence type="ECO:0000259" key="13">
    <source>
        <dbReference type="SMART" id="SM00852"/>
    </source>
</evidence>
<dbReference type="SMART" id="SM00852">
    <property type="entry name" value="MoCF_biosynth"/>
    <property type="match status" value="1"/>
</dbReference>
<dbReference type="Gene3D" id="3.90.105.10">
    <property type="entry name" value="Molybdopterin biosynthesis moea protein, domain 2"/>
    <property type="match status" value="1"/>
</dbReference>
<dbReference type="PROSITE" id="PS01079">
    <property type="entry name" value="MOCF_BIOSYNTHESIS_2"/>
    <property type="match status" value="1"/>
</dbReference>
<dbReference type="PANTHER" id="PTHR10192:SF5">
    <property type="entry name" value="GEPHYRIN"/>
    <property type="match status" value="1"/>
</dbReference>
<dbReference type="OrthoDB" id="9804758at2"/>
<evidence type="ECO:0000256" key="6">
    <source>
        <dbReference type="ARBA" id="ARBA00022679"/>
    </source>
</evidence>
<comment type="cofactor">
    <cofactor evidence="1 11">
        <name>Mg(2+)</name>
        <dbReference type="ChEBI" id="CHEBI:18420"/>
    </cofactor>
</comment>
<dbReference type="GO" id="GO:0046872">
    <property type="term" value="F:metal ion binding"/>
    <property type="evidence" value="ECO:0007669"/>
    <property type="project" value="UniProtKB-UniRule"/>
</dbReference>
<evidence type="ECO:0000256" key="2">
    <source>
        <dbReference type="ARBA" id="ARBA00002901"/>
    </source>
</evidence>
<dbReference type="Pfam" id="PF03453">
    <property type="entry name" value="MoeA_N"/>
    <property type="match status" value="1"/>
</dbReference>
<reference evidence="14 15" key="1">
    <citation type="journal article" date="2018" name="J. Microbiol.">
        <title>Baekduia soli gen. nov., sp. nov., a novel bacterium isolated from the soil of Baekdu Mountain and proposal of a novel family name, Baekduiaceae fam. nov.</title>
        <authorList>
            <person name="An D.S."/>
            <person name="Siddiqi M.Z."/>
            <person name="Kim K.H."/>
            <person name="Yu H.S."/>
            <person name="Im W.T."/>
        </authorList>
    </citation>
    <scope>NUCLEOTIDE SEQUENCE [LARGE SCALE GENOMIC DNA]</scope>
    <source>
        <strain evidence="14 15">BR7-21</strain>
    </source>
</reference>
<comment type="similarity">
    <text evidence="4 11">Belongs to the MoeA family.</text>
</comment>
<dbReference type="NCBIfam" id="TIGR00177">
    <property type="entry name" value="molyb_syn"/>
    <property type="match status" value="1"/>
</dbReference>
<dbReference type="InterPro" id="IPR036688">
    <property type="entry name" value="MoeA_C_domain_IV_sf"/>
</dbReference>
<evidence type="ECO:0000256" key="11">
    <source>
        <dbReference type="RuleBase" id="RU365090"/>
    </source>
</evidence>
<comment type="catalytic activity">
    <reaction evidence="10">
        <text>adenylyl-molybdopterin + molybdate = Mo-molybdopterin + AMP + H(+)</text>
        <dbReference type="Rhea" id="RHEA:35047"/>
        <dbReference type="ChEBI" id="CHEBI:15378"/>
        <dbReference type="ChEBI" id="CHEBI:36264"/>
        <dbReference type="ChEBI" id="CHEBI:62727"/>
        <dbReference type="ChEBI" id="CHEBI:71302"/>
        <dbReference type="ChEBI" id="CHEBI:456215"/>
        <dbReference type="EC" id="2.10.1.1"/>
    </reaction>
</comment>
<keyword evidence="5 11" id="KW-0500">Molybdenum</keyword>
<dbReference type="InterPro" id="IPR036425">
    <property type="entry name" value="MoaB/Mog-like_dom_sf"/>
</dbReference>
<evidence type="ECO:0000256" key="9">
    <source>
        <dbReference type="ARBA" id="ARBA00023150"/>
    </source>
</evidence>